<dbReference type="AlphaFoldDB" id="A0A4R8LDQ1"/>
<reference evidence="2 3" key="1">
    <citation type="submission" date="2019-03" db="EMBL/GenBank/DDBJ databases">
        <title>Genomic Encyclopedia of Type Strains, Phase III (KMG-III): the genomes of soil and plant-associated and newly described type strains.</title>
        <authorList>
            <person name="Whitman W."/>
        </authorList>
    </citation>
    <scope>NUCLEOTIDE SEQUENCE [LARGE SCALE GENOMIC DNA]</scope>
    <source>
        <strain evidence="2 3">LMG 29544</strain>
    </source>
</reference>
<sequence>MSHEPCEGASESKRDNGPTHEGETILDLLGLSAGEARYEAGREADSAPVRTGADDVLADLSRQYYRALDARQVPTVEWVDAGAPASGVPAQKLSDESRAGDEAFGSITGLLSDIEKLEEAFGPLHESDLESVAEQDEISEILTLFAPPEYQAAAARRMGAVPPLLARRDHHALAIDSPMVALNGHAKAVPQQSE</sequence>
<gene>
    <name evidence="2" type="ORF">BX592_12612</name>
</gene>
<evidence type="ECO:0000313" key="2">
    <source>
        <dbReference type="EMBL" id="TDY40259.1"/>
    </source>
</evidence>
<protein>
    <recommendedName>
        <fullName evidence="4">TagK domain-containing protein</fullName>
    </recommendedName>
</protein>
<comment type="caution">
    <text evidence="2">The sequence shown here is derived from an EMBL/GenBank/DDBJ whole genome shotgun (WGS) entry which is preliminary data.</text>
</comment>
<organism evidence="2 3">
    <name type="scientific">Paraburkholderia rhizosphaerae</name>
    <dbReference type="NCBI Taxonomy" id="480658"/>
    <lineage>
        <taxon>Bacteria</taxon>
        <taxon>Pseudomonadati</taxon>
        <taxon>Pseudomonadota</taxon>
        <taxon>Betaproteobacteria</taxon>
        <taxon>Burkholderiales</taxon>
        <taxon>Burkholderiaceae</taxon>
        <taxon>Paraburkholderia</taxon>
    </lineage>
</organism>
<dbReference type="NCBIfam" id="NF033419">
    <property type="entry name" value="T6SS_TagK_dom"/>
    <property type="match status" value="1"/>
</dbReference>
<dbReference type="EMBL" id="SORE01000026">
    <property type="protein sequence ID" value="TDY40259.1"/>
    <property type="molecule type" value="Genomic_DNA"/>
</dbReference>
<name>A0A4R8LDQ1_9BURK</name>
<dbReference type="InterPro" id="IPR047914">
    <property type="entry name" value="TagK-like_C"/>
</dbReference>
<evidence type="ECO:0000256" key="1">
    <source>
        <dbReference type="SAM" id="MobiDB-lite"/>
    </source>
</evidence>
<feature type="region of interest" description="Disordered" evidence="1">
    <location>
        <begin position="1"/>
        <end position="23"/>
    </location>
</feature>
<proteinExistence type="predicted"/>
<dbReference type="Proteomes" id="UP000295509">
    <property type="component" value="Unassembled WGS sequence"/>
</dbReference>
<evidence type="ECO:0008006" key="4">
    <source>
        <dbReference type="Google" id="ProtNLM"/>
    </source>
</evidence>
<accession>A0A4R8LDQ1</accession>
<evidence type="ECO:0000313" key="3">
    <source>
        <dbReference type="Proteomes" id="UP000295509"/>
    </source>
</evidence>
<keyword evidence="3" id="KW-1185">Reference proteome</keyword>